<dbReference type="OrthoDB" id="4535590at2"/>
<reference evidence="1 2" key="1">
    <citation type="submission" date="2017-06" db="EMBL/GenBank/DDBJ databases">
        <authorList>
            <person name="Kim H.J."/>
            <person name="Triplett B.A."/>
        </authorList>
    </citation>
    <scope>NUCLEOTIDE SEQUENCE [LARGE SCALE GENOMIC DNA]</scope>
    <source>
        <strain evidence="1 2">CGMCC 4.2132</strain>
    </source>
</reference>
<keyword evidence="2" id="KW-1185">Reference proteome</keyword>
<proteinExistence type="predicted"/>
<accession>A0A239NZM6</accession>
<dbReference type="EMBL" id="FZOD01000074">
    <property type="protein sequence ID" value="SNT59824.1"/>
    <property type="molecule type" value="Genomic_DNA"/>
</dbReference>
<dbReference type="RefSeq" id="WP_089212794.1">
    <property type="nucleotide sequence ID" value="NZ_FZOD01000074.1"/>
</dbReference>
<dbReference type="AlphaFoldDB" id="A0A239NZM6"/>
<dbReference type="Proteomes" id="UP000198282">
    <property type="component" value="Unassembled WGS sequence"/>
</dbReference>
<gene>
    <name evidence="1" type="ORF">SAMN05216276_107435</name>
</gene>
<name>A0A239NZM6_9ACTN</name>
<evidence type="ECO:0000313" key="2">
    <source>
        <dbReference type="Proteomes" id="UP000198282"/>
    </source>
</evidence>
<evidence type="ECO:0000313" key="1">
    <source>
        <dbReference type="EMBL" id="SNT59824.1"/>
    </source>
</evidence>
<protein>
    <submittedName>
        <fullName evidence="1">Uncharacterized protein</fullName>
    </submittedName>
</protein>
<organism evidence="1 2">
    <name type="scientific">Streptosporangium subroseum</name>
    <dbReference type="NCBI Taxonomy" id="106412"/>
    <lineage>
        <taxon>Bacteria</taxon>
        <taxon>Bacillati</taxon>
        <taxon>Actinomycetota</taxon>
        <taxon>Actinomycetes</taxon>
        <taxon>Streptosporangiales</taxon>
        <taxon>Streptosporangiaceae</taxon>
        <taxon>Streptosporangium</taxon>
    </lineage>
</organism>
<sequence>MMNLDQTPERLRLDAALKRMAVTFRGMTARPDENNCECHWGSAEDLAQLKVPDVELNLDLLHATWRAKDWDDHASVLRRILPQFSTALVSGLVEPFSGMEEVGHSLASGHWQLWPAEQATAVREFLHAWWAQILTDPDPAVPAHEVLALCAEAAGTLSPWLQVWEAQTHAVADHHLAEAVAHWERDLLRDQLPWETWNWEDEEEPRAELTAWLIRHAPARLHAQNAPEELLHRVRLLGLAGPARWEDPHWPNRSY</sequence>